<keyword evidence="3" id="KW-1185">Reference proteome</keyword>
<dbReference type="EMBL" id="JBEFKJ010000012">
    <property type="protein sequence ID" value="KAL2043152.1"/>
    <property type="molecule type" value="Genomic_DNA"/>
</dbReference>
<gene>
    <name evidence="2" type="ORF">N7G274_004212</name>
</gene>
<evidence type="ECO:0000259" key="1">
    <source>
        <dbReference type="Pfam" id="PF14832"/>
    </source>
</evidence>
<feature type="domain" description="Tautomerase cis-CaaD-like" evidence="1">
    <location>
        <begin position="1"/>
        <end position="137"/>
    </location>
</feature>
<protein>
    <recommendedName>
        <fullName evidence="1">Tautomerase cis-CaaD-like domain-containing protein</fullName>
    </recommendedName>
</protein>
<dbReference type="InterPro" id="IPR014347">
    <property type="entry name" value="Tautomerase/MIF_sf"/>
</dbReference>
<dbReference type="Gene3D" id="3.30.429.10">
    <property type="entry name" value="Macrophage Migration Inhibitory Factor"/>
    <property type="match status" value="1"/>
</dbReference>
<dbReference type="Proteomes" id="UP001590950">
    <property type="component" value="Unassembled WGS sequence"/>
</dbReference>
<dbReference type="Pfam" id="PF14832">
    <property type="entry name" value="Tautomerase_3"/>
    <property type="match status" value="1"/>
</dbReference>
<proteinExistence type="predicted"/>
<comment type="caution">
    <text evidence="2">The sequence shown here is derived from an EMBL/GenBank/DDBJ whole genome shotgun (WGS) entry which is preliminary data.</text>
</comment>
<evidence type="ECO:0000313" key="3">
    <source>
        <dbReference type="Proteomes" id="UP001590950"/>
    </source>
</evidence>
<organism evidence="2 3">
    <name type="scientific">Stereocaulon virgatum</name>
    <dbReference type="NCBI Taxonomy" id="373712"/>
    <lineage>
        <taxon>Eukaryota</taxon>
        <taxon>Fungi</taxon>
        <taxon>Dikarya</taxon>
        <taxon>Ascomycota</taxon>
        <taxon>Pezizomycotina</taxon>
        <taxon>Lecanoromycetes</taxon>
        <taxon>OSLEUM clade</taxon>
        <taxon>Lecanoromycetidae</taxon>
        <taxon>Lecanorales</taxon>
        <taxon>Lecanorineae</taxon>
        <taxon>Stereocaulaceae</taxon>
        <taxon>Stereocaulon</taxon>
    </lineage>
</organism>
<dbReference type="SUPFAM" id="SSF55331">
    <property type="entry name" value="Tautomerase/MIF"/>
    <property type="match status" value="1"/>
</dbReference>
<reference evidence="2 3" key="1">
    <citation type="submission" date="2024-09" db="EMBL/GenBank/DDBJ databases">
        <title>Rethinking Asexuality: The Enigmatic Case of Functional Sexual Genes in Lepraria (Stereocaulaceae).</title>
        <authorList>
            <person name="Doellman M."/>
            <person name="Sun Y."/>
            <person name="Barcenas-Pena A."/>
            <person name="Lumbsch H.T."/>
            <person name="Grewe F."/>
        </authorList>
    </citation>
    <scope>NUCLEOTIDE SEQUENCE [LARGE SCALE GENOMIC DNA]</scope>
    <source>
        <strain evidence="2 3">Mercado 3170</strain>
    </source>
</reference>
<dbReference type="InterPro" id="IPR028116">
    <property type="entry name" value="Cis-CaaD-like"/>
</dbReference>
<sequence length="170" mass="19086">MPMYEVEHITPLSISQKHQLAKDITKIHSELFTTPSLFVNVRITDISRQDVYIAGKKKQTNRIIAHIRPSPTRPAPLLNTLCTQITTAWNTTVNPHAKPSDELELRAVFVLGTIVAGREVGFELPPAGEDGQWVKENMEAFKAKAEAGDRDFRDLVEEVGRRGDLRGEED</sequence>
<accession>A0ABR4AB98</accession>
<evidence type="ECO:0000313" key="2">
    <source>
        <dbReference type="EMBL" id="KAL2043152.1"/>
    </source>
</evidence>
<name>A0ABR4AB98_9LECA</name>